<dbReference type="Pfam" id="PF20570">
    <property type="entry name" value="DUF6779"/>
    <property type="match status" value="1"/>
</dbReference>
<feature type="compositionally biased region" description="Basic and acidic residues" evidence="1">
    <location>
        <begin position="197"/>
        <end position="218"/>
    </location>
</feature>
<sequence length="390" mass="41333">MVMATSARPDRNRRPWRSTGSMIVAGLLALAMIASLLLIFSESVQLLRVAVVVALWAATVGAIAMNKYRRESALDRAKADDLKTVYELQLQREIAARREYELTVEEKVRADLKLDAGEMAALRTELATLRRTLEMLFDGRLPDDVVALEGQAEKLRGLSEAARVSAPRPSGPAFASPDDEPVTAETESVEAAMRAAEASEKTSAKGDVEEPRAEKQAKVDSATGKSATGKVTVEKATAGKAAAGPDVEDAEIEDAEVEDQKVGDTKTGDPKTENPKTGDSKTGDPKTGDAKVASAEKAADGKPEPQKPGKHESGSDPDPQTDADGAGAKTKGDDPAEGKDTAAKADGAAETTQEDDEDDHESSGRRSRRRRADGEGRTVAEILASLSAER</sequence>
<keyword evidence="2" id="KW-0472">Membrane</keyword>
<evidence type="ECO:0000313" key="5">
    <source>
        <dbReference type="Proteomes" id="UP000593818"/>
    </source>
</evidence>
<keyword evidence="2" id="KW-1133">Transmembrane helix</keyword>
<keyword evidence="2" id="KW-0812">Transmembrane</keyword>
<evidence type="ECO:0000259" key="3">
    <source>
        <dbReference type="Pfam" id="PF20570"/>
    </source>
</evidence>
<evidence type="ECO:0000256" key="2">
    <source>
        <dbReference type="SAM" id="Phobius"/>
    </source>
</evidence>
<feature type="region of interest" description="Disordered" evidence="1">
    <location>
        <begin position="159"/>
        <end position="378"/>
    </location>
</feature>
<evidence type="ECO:0000313" key="4">
    <source>
        <dbReference type="EMBL" id="QOV99239.1"/>
    </source>
</evidence>
<keyword evidence="5" id="KW-1185">Reference proteome</keyword>
<dbReference type="EMBL" id="CP063450">
    <property type="protein sequence ID" value="QOV99239.1"/>
    <property type="molecule type" value="Genomic_DNA"/>
</dbReference>
<feature type="compositionally biased region" description="Basic and acidic residues" evidence="1">
    <location>
        <begin position="297"/>
        <end position="314"/>
    </location>
</feature>
<dbReference type="InterPro" id="IPR046706">
    <property type="entry name" value="DUF6779"/>
</dbReference>
<accession>A0A7M2XNF0</accession>
<organism evidence="4 5">
    <name type="scientific">Rhodococcus pyridinivorans</name>
    <dbReference type="NCBI Taxonomy" id="103816"/>
    <lineage>
        <taxon>Bacteria</taxon>
        <taxon>Bacillati</taxon>
        <taxon>Actinomycetota</taxon>
        <taxon>Actinomycetes</taxon>
        <taxon>Mycobacteriales</taxon>
        <taxon>Nocardiaceae</taxon>
        <taxon>Rhodococcus</taxon>
    </lineage>
</organism>
<proteinExistence type="predicted"/>
<feature type="compositionally biased region" description="Basic and acidic residues" evidence="1">
    <location>
        <begin position="258"/>
        <end position="289"/>
    </location>
</feature>
<gene>
    <name evidence="4" type="ORF">INP59_02175</name>
</gene>
<dbReference type="Proteomes" id="UP000593818">
    <property type="component" value="Chromosome"/>
</dbReference>
<dbReference type="AlphaFoldDB" id="A0A7M2XNF0"/>
<name>A0A7M2XNF0_9NOCA</name>
<feature type="transmembrane region" description="Helical" evidence="2">
    <location>
        <begin position="21"/>
        <end position="40"/>
    </location>
</feature>
<feature type="transmembrane region" description="Helical" evidence="2">
    <location>
        <begin position="46"/>
        <end position="66"/>
    </location>
</feature>
<reference evidence="4 5" key="1">
    <citation type="submission" date="2020-10" db="EMBL/GenBank/DDBJ databases">
        <title>Whole genome sequence of oil-degrading bacteria Rhodococcus pyridinivorans strain 5Ap.</title>
        <authorList>
            <person name="Akhremchuk A.E."/>
            <person name="Valentovich L.N."/>
            <person name="Charniauskaya M.I."/>
            <person name="Bukliarevich H.A."/>
            <person name="Titok M.A."/>
        </authorList>
    </citation>
    <scope>NUCLEOTIDE SEQUENCE [LARGE SCALE GENOMIC DNA]</scope>
    <source>
        <strain evidence="4 5">5Ap</strain>
    </source>
</reference>
<protein>
    <recommendedName>
        <fullName evidence="3">DUF6779 domain-containing protein</fullName>
    </recommendedName>
</protein>
<evidence type="ECO:0000256" key="1">
    <source>
        <dbReference type="SAM" id="MobiDB-lite"/>
    </source>
</evidence>
<feature type="compositionally biased region" description="Basic and acidic residues" evidence="1">
    <location>
        <begin position="330"/>
        <end position="343"/>
    </location>
</feature>
<feature type="compositionally biased region" description="Acidic residues" evidence="1">
    <location>
        <begin position="246"/>
        <end position="257"/>
    </location>
</feature>
<feature type="domain" description="DUF6779" evidence="3">
    <location>
        <begin position="47"/>
        <end position="153"/>
    </location>
</feature>